<dbReference type="Gene3D" id="3.40.50.720">
    <property type="entry name" value="NAD(P)-binding Rossmann-like Domain"/>
    <property type="match status" value="1"/>
</dbReference>
<dbReference type="InterPro" id="IPR036291">
    <property type="entry name" value="NAD(P)-bd_dom_sf"/>
</dbReference>
<accession>A0A8J3Z9C3</accession>
<evidence type="ECO:0000313" key="1">
    <source>
        <dbReference type="EMBL" id="GIJ59522.1"/>
    </source>
</evidence>
<dbReference type="SUPFAM" id="SSF51735">
    <property type="entry name" value="NAD(P)-binding Rossmann-fold domains"/>
    <property type="match status" value="1"/>
</dbReference>
<dbReference type="EMBL" id="BOPG01000047">
    <property type="protein sequence ID" value="GIJ59522.1"/>
    <property type="molecule type" value="Genomic_DNA"/>
</dbReference>
<dbReference type="RefSeq" id="WP_204001988.1">
    <property type="nucleotide sequence ID" value="NZ_BOPG01000047.1"/>
</dbReference>
<name>A0A8J3Z9C3_9ACTN</name>
<organism evidence="1 2">
    <name type="scientific">Virgisporangium aurantiacum</name>
    <dbReference type="NCBI Taxonomy" id="175570"/>
    <lineage>
        <taxon>Bacteria</taxon>
        <taxon>Bacillati</taxon>
        <taxon>Actinomycetota</taxon>
        <taxon>Actinomycetes</taxon>
        <taxon>Micromonosporales</taxon>
        <taxon>Micromonosporaceae</taxon>
        <taxon>Virgisporangium</taxon>
    </lineage>
</organism>
<evidence type="ECO:0000313" key="2">
    <source>
        <dbReference type="Proteomes" id="UP000612585"/>
    </source>
</evidence>
<sequence length="218" mass="23755">MKVVVFGATGMIGQGVLRECLLSPSVTEVLTVGRAVTGRTDPKLREIAHADMFDLAPIRADLADADACFFCLGVSSAGMSEDAYRRITYDLTMAAARSFPAEVTFVYVSGQGTDSTEKGRTMWARVKGKTENDLLALLPKAYMFRPGYIHPMNGEKPRSRVYRALLPVARPLYPVLRRLMPKSVTTTELLGRAMVNVATDGAPERVLESPDINAVGAR</sequence>
<reference evidence="1" key="1">
    <citation type="submission" date="2021-01" db="EMBL/GenBank/DDBJ databases">
        <title>Whole genome shotgun sequence of Virgisporangium aurantiacum NBRC 16421.</title>
        <authorList>
            <person name="Komaki H."/>
            <person name="Tamura T."/>
        </authorList>
    </citation>
    <scope>NUCLEOTIDE SEQUENCE</scope>
    <source>
        <strain evidence="1">NBRC 16421</strain>
    </source>
</reference>
<keyword evidence="2" id="KW-1185">Reference proteome</keyword>
<proteinExistence type="predicted"/>
<comment type="caution">
    <text evidence="1">The sequence shown here is derived from an EMBL/GenBank/DDBJ whole genome shotgun (WGS) entry which is preliminary data.</text>
</comment>
<gene>
    <name evidence="1" type="ORF">Vau01_070380</name>
</gene>
<dbReference type="Proteomes" id="UP000612585">
    <property type="component" value="Unassembled WGS sequence"/>
</dbReference>
<protein>
    <submittedName>
        <fullName evidence="1">Epimerase</fullName>
    </submittedName>
</protein>
<dbReference type="PANTHER" id="PTHR14097">
    <property type="entry name" value="OXIDOREDUCTASE HTATIP2"/>
    <property type="match status" value="1"/>
</dbReference>
<dbReference type="PANTHER" id="PTHR14097:SF8">
    <property type="entry name" value="NAD(P)-BINDING DOMAIN-CONTAINING PROTEIN"/>
    <property type="match status" value="1"/>
</dbReference>
<dbReference type="AlphaFoldDB" id="A0A8J3Z9C3"/>